<evidence type="ECO:0000313" key="2">
    <source>
        <dbReference type="Proteomes" id="UP001265315"/>
    </source>
</evidence>
<gene>
    <name evidence="1" type="ORF">J2W61_003463</name>
</gene>
<name>A0AAW8LX76_AGRTU</name>
<evidence type="ECO:0000313" key="1">
    <source>
        <dbReference type="EMBL" id="MDR6703591.1"/>
    </source>
</evidence>
<protein>
    <submittedName>
        <fullName evidence="1">Uncharacterized protein</fullName>
    </submittedName>
</protein>
<accession>A0AAW8LX76</accession>
<proteinExistence type="predicted"/>
<dbReference type="Proteomes" id="UP001265315">
    <property type="component" value="Unassembled WGS sequence"/>
</dbReference>
<comment type="caution">
    <text evidence="1">The sequence shown here is derived from an EMBL/GenBank/DDBJ whole genome shotgun (WGS) entry which is preliminary data.</text>
</comment>
<organism evidence="1 2">
    <name type="scientific">Agrobacterium tumefaciens</name>
    <dbReference type="NCBI Taxonomy" id="358"/>
    <lineage>
        <taxon>Bacteria</taxon>
        <taxon>Pseudomonadati</taxon>
        <taxon>Pseudomonadota</taxon>
        <taxon>Alphaproteobacteria</taxon>
        <taxon>Hyphomicrobiales</taxon>
        <taxon>Rhizobiaceae</taxon>
        <taxon>Rhizobium/Agrobacterium group</taxon>
        <taxon>Agrobacterium</taxon>
        <taxon>Agrobacterium tumefaciens complex</taxon>
    </lineage>
</organism>
<reference evidence="1" key="1">
    <citation type="submission" date="2023-07" db="EMBL/GenBank/DDBJ databases">
        <title>Sorghum-associated microbial communities from plants grown in Nebraska, USA.</title>
        <authorList>
            <person name="Schachtman D."/>
        </authorList>
    </citation>
    <scope>NUCLEOTIDE SEQUENCE</scope>
    <source>
        <strain evidence="1">1457</strain>
    </source>
</reference>
<sequence length="34" mass="3822">MDFHPITKPQCLVIRGTHIHAAFHHSLGPFVVNT</sequence>
<dbReference type="AlphaFoldDB" id="A0AAW8LX76"/>
<dbReference type="EMBL" id="JAVDSW010000003">
    <property type="protein sequence ID" value="MDR6703591.1"/>
    <property type="molecule type" value="Genomic_DNA"/>
</dbReference>